<dbReference type="PANTHER" id="PTHR43537:SF5">
    <property type="entry name" value="UXU OPERON TRANSCRIPTIONAL REGULATOR"/>
    <property type="match status" value="1"/>
</dbReference>
<reference evidence="6" key="1">
    <citation type="journal article" date="2019" name="Int. J. Syst. Evol. Microbiol.">
        <title>The Global Catalogue of Microorganisms (GCM) 10K type strain sequencing project: providing services to taxonomists for standard genome sequencing and annotation.</title>
        <authorList>
            <consortium name="The Broad Institute Genomics Platform"/>
            <consortium name="The Broad Institute Genome Sequencing Center for Infectious Disease"/>
            <person name="Wu L."/>
            <person name="Ma J."/>
        </authorList>
    </citation>
    <scope>NUCLEOTIDE SEQUENCE [LARGE SCALE GENOMIC DNA]</scope>
    <source>
        <strain evidence="6">JCM 17442</strain>
    </source>
</reference>
<dbReference type="SUPFAM" id="SSF46785">
    <property type="entry name" value="Winged helix' DNA-binding domain"/>
    <property type="match status" value="1"/>
</dbReference>
<dbReference type="Pfam" id="PF00392">
    <property type="entry name" value="GntR"/>
    <property type="match status" value="1"/>
</dbReference>
<gene>
    <name evidence="5" type="ORF">GCM10022256_27300</name>
</gene>
<dbReference type="Gene3D" id="1.10.10.10">
    <property type="entry name" value="Winged helix-like DNA-binding domain superfamily/Winged helix DNA-binding domain"/>
    <property type="match status" value="1"/>
</dbReference>
<evidence type="ECO:0000313" key="5">
    <source>
        <dbReference type="EMBL" id="GAA4267118.1"/>
    </source>
</evidence>
<dbReference type="EMBL" id="BAABAU010000004">
    <property type="protein sequence ID" value="GAA4267118.1"/>
    <property type="molecule type" value="Genomic_DNA"/>
</dbReference>
<proteinExistence type="predicted"/>
<dbReference type="RefSeq" id="WP_344797133.1">
    <property type="nucleotide sequence ID" value="NZ_BAABAU010000004.1"/>
</dbReference>
<evidence type="ECO:0000256" key="1">
    <source>
        <dbReference type="ARBA" id="ARBA00023015"/>
    </source>
</evidence>
<dbReference type="SMART" id="SM00345">
    <property type="entry name" value="HTH_GNTR"/>
    <property type="match status" value="1"/>
</dbReference>
<evidence type="ECO:0000256" key="3">
    <source>
        <dbReference type="ARBA" id="ARBA00023163"/>
    </source>
</evidence>
<keyword evidence="3" id="KW-0804">Transcription</keyword>
<accession>A0ABP8E4H3</accession>
<dbReference type="InterPro" id="IPR000524">
    <property type="entry name" value="Tscrpt_reg_HTH_GntR"/>
</dbReference>
<dbReference type="PANTHER" id="PTHR43537">
    <property type="entry name" value="TRANSCRIPTIONAL REGULATOR, GNTR FAMILY"/>
    <property type="match status" value="1"/>
</dbReference>
<dbReference type="Pfam" id="PF07729">
    <property type="entry name" value="FCD"/>
    <property type="match status" value="1"/>
</dbReference>
<dbReference type="InterPro" id="IPR008920">
    <property type="entry name" value="TF_FadR/GntR_C"/>
</dbReference>
<keyword evidence="6" id="KW-1185">Reference proteome</keyword>
<dbReference type="InterPro" id="IPR036390">
    <property type="entry name" value="WH_DNA-bd_sf"/>
</dbReference>
<evidence type="ECO:0000256" key="2">
    <source>
        <dbReference type="ARBA" id="ARBA00023125"/>
    </source>
</evidence>
<organism evidence="5 6">
    <name type="scientific">Frondihabitans peucedani</name>
    <dbReference type="NCBI Taxonomy" id="598626"/>
    <lineage>
        <taxon>Bacteria</taxon>
        <taxon>Bacillati</taxon>
        <taxon>Actinomycetota</taxon>
        <taxon>Actinomycetes</taxon>
        <taxon>Micrococcales</taxon>
        <taxon>Microbacteriaceae</taxon>
        <taxon>Frondihabitans</taxon>
    </lineage>
</organism>
<dbReference type="SMART" id="SM00895">
    <property type="entry name" value="FCD"/>
    <property type="match status" value="1"/>
</dbReference>
<name>A0ABP8E4H3_9MICO</name>
<dbReference type="PROSITE" id="PS50949">
    <property type="entry name" value="HTH_GNTR"/>
    <property type="match status" value="1"/>
</dbReference>
<keyword evidence="1" id="KW-0805">Transcription regulation</keyword>
<dbReference type="InterPro" id="IPR036388">
    <property type="entry name" value="WH-like_DNA-bd_sf"/>
</dbReference>
<dbReference type="Gene3D" id="1.20.120.530">
    <property type="entry name" value="GntR ligand-binding domain-like"/>
    <property type="match status" value="1"/>
</dbReference>
<protein>
    <submittedName>
        <fullName evidence="5">GntR family transcriptional regulator</fullName>
    </submittedName>
</protein>
<evidence type="ECO:0000313" key="6">
    <source>
        <dbReference type="Proteomes" id="UP001501594"/>
    </source>
</evidence>
<keyword evidence="2" id="KW-0238">DNA-binding</keyword>
<dbReference type="CDD" id="cd07377">
    <property type="entry name" value="WHTH_GntR"/>
    <property type="match status" value="1"/>
</dbReference>
<evidence type="ECO:0000259" key="4">
    <source>
        <dbReference type="PROSITE" id="PS50949"/>
    </source>
</evidence>
<dbReference type="SUPFAM" id="SSF48008">
    <property type="entry name" value="GntR ligand-binding domain-like"/>
    <property type="match status" value="1"/>
</dbReference>
<comment type="caution">
    <text evidence="5">The sequence shown here is derived from an EMBL/GenBank/DDBJ whole genome shotgun (WGS) entry which is preliminary data.</text>
</comment>
<dbReference type="InterPro" id="IPR011711">
    <property type="entry name" value="GntR_C"/>
</dbReference>
<sequence>MTDPDEAGASERPESLSQKAYFAIREGIIKGEYPQGSRLAEARIAAEMHMSRVPLREAVPQLEQEGFVRTFPRRGALVTVWDEKAVNDLFDLRTYLEVGAARFAAREVSRGADFEPLAKALHYSQDVVHSGDAYRVAEASTWYHEAIVDLSGNDLMKKVMRSVTGRVLWLFYLTSQLDVDEAFDDHVALAEAIRSGNERVAESVAYMHIERDRIPSFTALRQAAPS</sequence>
<dbReference type="Proteomes" id="UP001501594">
    <property type="component" value="Unassembled WGS sequence"/>
</dbReference>
<feature type="domain" description="HTH gntR-type" evidence="4">
    <location>
        <begin position="14"/>
        <end position="81"/>
    </location>
</feature>